<dbReference type="Proteomes" id="UP000581135">
    <property type="component" value="Unassembled WGS sequence"/>
</dbReference>
<dbReference type="Gene3D" id="3.90.320.10">
    <property type="match status" value="1"/>
</dbReference>
<feature type="region of interest" description="Disordered" evidence="1">
    <location>
        <begin position="723"/>
        <end position="742"/>
    </location>
</feature>
<dbReference type="AlphaFoldDB" id="A0A839SSN5"/>
<dbReference type="GO" id="GO:0016787">
    <property type="term" value="F:hydrolase activity"/>
    <property type="evidence" value="ECO:0007669"/>
    <property type="project" value="UniProtKB-KW"/>
</dbReference>
<dbReference type="SUPFAM" id="SSF52540">
    <property type="entry name" value="P-loop containing nucleoside triphosphate hydrolases"/>
    <property type="match status" value="1"/>
</dbReference>
<evidence type="ECO:0000313" key="4">
    <source>
        <dbReference type="Proteomes" id="UP000581135"/>
    </source>
</evidence>
<feature type="domain" description="PD-(D/E)XK endonuclease-like" evidence="2">
    <location>
        <begin position="745"/>
        <end position="978"/>
    </location>
</feature>
<dbReference type="InterPro" id="IPR027417">
    <property type="entry name" value="P-loop_NTPase"/>
</dbReference>
<dbReference type="InterPro" id="IPR011604">
    <property type="entry name" value="PDDEXK-like_dom_sf"/>
</dbReference>
<keyword evidence="3" id="KW-0347">Helicase</keyword>
<dbReference type="Pfam" id="PF12705">
    <property type="entry name" value="PDDEXK_1"/>
    <property type="match status" value="1"/>
</dbReference>
<proteinExistence type="predicted"/>
<keyword evidence="4" id="KW-1185">Reference proteome</keyword>
<dbReference type="EMBL" id="JACHXA010000001">
    <property type="protein sequence ID" value="MBB3064015.1"/>
    <property type="molecule type" value="Genomic_DNA"/>
</dbReference>
<gene>
    <name evidence="3" type="ORF">FHR98_000280</name>
</gene>
<keyword evidence="3" id="KW-0067">ATP-binding</keyword>
<keyword evidence="3" id="KW-0547">Nucleotide-binding</keyword>
<dbReference type="InterPro" id="IPR038726">
    <property type="entry name" value="PDDEXK_AddAB-type"/>
</dbReference>
<dbReference type="InterPro" id="IPR011335">
    <property type="entry name" value="Restrct_endonuc-II-like"/>
</dbReference>
<evidence type="ECO:0000313" key="3">
    <source>
        <dbReference type="EMBL" id="MBB3064015.1"/>
    </source>
</evidence>
<dbReference type="EC" id="3.6.4.12" evidence="3"/>
<dbReference type="NCBIfam" id="TIGR02786">
    <property type="entry name" value="addB_alphas"/>
    <property type="match status" value="1"/>
</dbReference>
<evidence type="ECO:0000259" key="2">
    <source>
        <dbReference type="Pfam" id="PF12705"/>
    </source>
</evidence>
<accession>A0A839SSN5</accession>
<protein>
    <submittedName>
        <fullName evidence="3">ATP-dependent helicase/nuclease subunit B</fullName>
        <ecNumber evidence="3">3.1.-.-</ecNumber>
        <ecNumber evidence="3">3.6.4.12</ecNumber>
    </submittedName>
</protein>
<name>A0A839SSN5_9PROT</name>
<organism evidence="3 4">
    <name type="scientific">Limibacillus halophilus</name>
    <dbReference type="NCBI Taxonomy" id="1579333"/>
    <lineage>
        <taxon>Bacteria</taxon>
        <taxon>Pseudomonadati</taxon>
        <taxon>Pseudomonadota</taxon>
        <taxon>Alphaproteobacteria</taxon>
        <taxon>Rhodospirillales</taxon>
        <taxon>Rhodovibrionaceae</taxon>
        <taxon>Limibacillus</taxon>
    </lineage>
</organism>
<evidence type="ECO:0000256" key="1">
    <source>
        <dbReference type="SAM" id="MobiDB-lite"/>
    </source>
</evidence>
<dbReference type="InterPro" id="IPR014153">
    <property type="entry name" value="Ds_break_AddB"/>
</dbReference>
<comment type="caution">
    <text evidence="3">The sequence shown here is derived from an EMBL/GenBank/DDBJ whole genome shotgun (WGS) entry which is preliminary data.</text>
</comment>
<keyword evidence="3" id="KW-0378">Hydrolase</keyword>
<sequence>MSDEKTRPNVFTLPPERPFADTLALGLSARFAKHPERLADVLLLLPTRRACRSLQEAFLRVSENRPRLLPRLLPLGDLDEEELTLTDPLGLDPEAETTLPPAMSPLARQFHLARLVARWRAGIAGGGQSGGSDAQDLMLAAELGRLLDQVETEGLDFSRLSQLVPEEHADHWQATLRFLEIVTQFWPEIEKEAGSIGAAARRRRLLEWQAKTWRRNPPRHPVIAAGSTGSIPATADLLSVIQGLPEGEVVLPGLDIDCEAETWETISKDPSHPQFGMAKLLKGLGVARTDVQVWNGASVGGEPYGRSQVVNLSLSPAELTHRWIDKGVRFEAENVGRAFTRVQRIDCPGLREEAIVAALALRQVLEEEGRTAALVTPDRDLARRVAVELDRWGIKIDDSAGRPLGGTPVGAYLRLVGRLLAEGPSPLLLLAVLKHPRAAAGMAPAGFRKRVRSFERLVLRGPLPAASLPQLKGLLDDALALAIAEGGEKEIAELRKLETWFAGLCKLLEPIQRVRPAKQPLELLLKDHTALAEALARSDDLSGPDQLWKGDDGEVAATFLRQMLEAAHLYGEVRVRDYAEVFDTLLQGQTVRPRYGLHPRLFIWGPMEARLQRADRLILGGLNEGTWPGDADPGPWMSRPMRAAFGLPSADQSIGLSAHDFAQAMNASEVFLTRSERVGGTPTVPSRWLLRLDTLLAALDVPADLLTRDAAQWLNWAEALDAPESVTPAPPPAPRPPAERRPRKASVTAIERWLRDPYAFYAGSVLGLRKLDDLDAEPGAAERGTLIHELLEGFTRDYPKALPENVEAELEQRMGLLLDKLQRRPALAAYWEPRLQRILEWVVEQEKQRRSATLGIHAELRGSLELKEADGFSLYGKADRIETLKNGSLAILDYKTGTPPNKKEVLEGRAPQLLLEAIMAEADGFAGLQGQKVEELAYWHLSGGATKGSETSIPIDEALVAETRQRLASFVLAYADPDSPFLARPRPGFDLRFNDYAHLARIKEWAADGGEG</sequence>
<dbReference type="RefSeq" id="WP_183414835.1">
    <property type="nucleotide sequence ID" value="NZ_JACHXA010000001.1"/>
</dbReference>
<reference evidence="3 4" key="1">
    <citation type="submission" date="2020-08" db="EMBL/GenBank/DDBJ databases">
        <title>Genomic Encyclopedia of Type Strains, Phase III (KMG-III): the genomes of soil and plant-associated and newly described type strains.</title>
        <authorList>
            <person name="Whitman W."/>
        </authorList>
    </citation>
    <scope>NUCLEOTIDE SEQUENCE [LARGE SCALE GENOMIC DNA]</scope>
    <source>
        <strain evidence="3 4">CECT 8803</strain>
    </source>
</reference>
<dbReference type="EC" id="3.1.-.-" evidence="3"/>
<dbReference type="SUPFAM" id="SSF52980">
    <property type="entry name" value="Restriction endonuclease-like"/>
    <property type="match status" value="1"/>
</dbReference>
<dbReference type="GO" id="GO:0003678">
    <property type="term" value="F:DNA helicase activity"/>
    <property type="evidence" value="ECO:0007669"/>
    <property type="project" value="UniProtKB-EC"/>
</dbReference>